<evidence type="ECO:0000313" key="4">
    <source>
        <dbReference type="Proteomes" id="UP000093111"/>
    </source>
</evidence>
<name>A0A1C7NSR6_9HYPH</name>
<proteinExistence type="predicted"/>
<protein>
    <submittedName>
        <fullName evidence="3">Glycerophosphodiester phosphodiesterase</fullName>
    </submittedName>
</protein>
<keyword evidence="1" id="KW-0732">Signal</keyword>
<dbReference type="Pfam" id="PF03009">
    <property type="entry name" value="GDPD"/>
    <property type="match status" value="1"/>
</dbReference>
<evidence type="ECO:0000259" key="2">
    <source>
        <dbReference type="PROSITE" id="PS51704"/>
    </source>
</evidence>
<dbReference type="Gene3D" id="3.20.20.190">
    <property type="entry name" value="Phosphatidylinositol (PI) phosphodiesterase"/>
    <property type="match status" value="1"/>
</dbReference>
<feature type="chain" id="PRO_5008889887" evidence="1">
    <location>
        <begin position="24"/>
        <end position="329"/>
    </location>
</feature>
<organism evidence="3 4">
    <name type="scientific">Pararhizobium polonicum</name>
    <dbReference type="NCBI Taxonomy" id="1612624"/>
    <lineage>
        <taxon>Bacteria</taxon>
        <taxon>Pseudomonadati</taxon>
        <taxon>Pseudomonadota</taxon>
        <taxon>Alphaproteobacteria</taxon>
        <taxon>Hyphomicrobiales</taxon>
        <taxon>Rhizobiaceae</taxon>
        <taxon>Rhizobium/Agrobacterium group</taxon>
        <taxon>Pararhizobium</taxon>
    </lineage>
</organism>
<evidence type="ECO:0000313" key="3">
    <source>
        <dbReference type="EMBL" id="OBZ92033.1"/>
    </source>
</evidence>
<dbReference type="InterPro" id="IPR030395">
    <property type="entry name" value="GP_PDE_dom"/>
</dbReference>
<feature type="domain" description="GP-PDE" evidence="2">
    <location>
        <begin position="51"/>
        <end position="322"/>
    </location>
</feature>
<dbReference type="GO" id="GO:0006629">
    <property type="term" value="P:lipid metabolic process"/>
    <property type="evidence" value="ECO:0007669"/>
    <property type="project" value="InterPro"/>
</dbReference>
<dbReference type="PANTHER" id="PTHR43805">
    <property type="entry name" value="GLYCEROPHOSPHORYL DIESTER PHOSPHODIESTERASE"/>
    <property type="match status" value="1"/>
</dbReference>
<feature type="signal peptide" evidence="1">
    <location>
        <begin position="1"/>
        <end position="23"/>
    </location>
</feature>
<reference evidence="3 4" key="1">
    <citation type="journal article" date="2016" name="Syst. Appl. Microbiol.">
        <title>Pararhizobium polonicum sp. nov. isolated from tumors on stone fruit rootstocks.</title>
        <authorList>
            <person name="Pulawska J."/>
            <person name="Kuzmanovic N."/>
            <person name="Willems A."/>
            <person name="Pothier J.F."/>
        </authorList>
    </citation>
    <scope>NUCLEOTIDE SEQUENCE [LARGE SCALE GENOMIC DNA]</scope>
    <source>
        <strain evidence="3 4">F5.1</strain>
    </source>
</reference>
<dbReference type="SUPFAM" id="SSF51695">
    <property type="entry name" value="PLC-like phosphodiesterases"/>
    <property type="match status" value="1"/>
</dbReference>
<evidence type="ECO:0000256" key="1">
    <source>
        <dbReference type="SAM" id="SignalP"/>
    </source>
</evidence>
<dbReference type="PANTHER" id="PTHR43805:SF1">
    <property type="entry name" value="GP-PDE DOMAIN-CONTAINING PROTEIN"/>
    <property type="match status" value="1"/>
</dbReference>
<dbReference type="EMBL" id="LGLV01000026">
    <property type="protein sequence ID" value="OBZ92033.1"/>
    <property type="molecule type" value="Genomic_DNA"/>
</dbReference>
<keyword evidence="4" id="KW-1185">Reference proteome</keyword>
<dbReference type="RefSeq" id="WP_068959282.1">
    <property type="nucleotide sequence ID" value="NZ_LGLV01000026.1"/>
</dbReference>
<dbReference type="Proteomes" id="UP000093111">
    <property type="component" value="Unassembled WGS sequence"/>
</dbReference>
<sequence length="329" mass="35467">MNRRLRRAGAVMGLLTAFISVNNTSLFTTRPPGAPTLLAHRGIAQRFDPTGVGNDTCTASRMLPPTHGYLENTIASMRAGFAAGADIIEADIHPTTDGQFAVFHDWTVDCRTEGKGVTRDHSMAQLKALDIGYGYTADGGKTFPFRGKGIGLMPSLDDVLAAFPDKQLLINIKSNDPEEGKKLSVVLAALPADRRQMLMVYGGDRPIAALRAALPDMRTMSRSSLKACLLRYIGIGWTGIVPDTCRETLVLVPINIAPWLWGWPDRFLDRMEGAGSRVFALGPYSGGDFSTGLDTPELLSRLPVNYSGGIWTNEIETIASTLDAGSGNP</sequence>
<dbReference type="AlphaFoldDB" id="A0A1C7NSR6"/>
<dbReference type="CDD" id="cd08613">
    <property type="entry name" value="GDPD_GDE4_like_1"/>
    <property type="match status" value="1"/>
</dbReference>
<dbReference type="STRING" id="1612624.ADU59_28960"/>
<dbReference type="InterPro" id="IPR017946">
    <property type="entry name" value="PLC-like_Pdiesterase_TIM-brl"/>
</dbReference>
<accession>A0A1C7NSR6</accession>
<gene>
    <name evidence="3" type="ORF">ADU59_28960</name>
</gene>
<comment type="caution">
    <text evidence="3">The sequence shown here is derived from an EMBL/GenBank/DDBJ whole genome shotgun (WGS) entry which is preliminary data.</text>
</comment>
<dbReference type="PROSITE" id="PS51704">
    <property type="entry name" value="GP_PDE"/>
    <property type="match status" value="1"/>
</dbReference>
<dbReference type="PATRIC" id="fig|1612624.7.peg.3975"/>
<dbReference type="GO" id="GO:0008081">
    <property type="term" value="F:phosphoric diester hydrolase activity"/>
    <property type="evidence" value="ECO:0007669"/>
    <property type="project" value="InterPro"/>
</dbReference>